<evidence type="ECO:0000313" key="1">
    <source>
        <dbReference type="EMBL" id="BAR61942.1"/>
    </source>
</evidence>
<gene>
    <name evidence="1" type="ORF">NK6_8795</name>
</gene>
<protein>
    <submittedName>
        <fullName evidence="1">Uncharacterized protein</fullName>
    </submittedName>
</protein>
<accession>A0A0E4BWK9</accession>
<proteinExistence type="predicted"/>
<evidence type="ECO:0000313" key="2">
    <source>
        <dbReference type="Proteomes" id="UP000063308"/>
    </source>
</evidence>
<sequence>MKKMIEERPYAKPEAAARRLLEICREVEPVQDGRLHIEKINYPFLFRDKGTAAEYKAGLDLLVDRKILFLHESGTYVRILDGSGSHLG</sequence>
<name>A0A0E4BWK9_9BRAD</name>
<dbReference type="EMBL" id="AP014685">
    <property type="protein sequence ID" value="BAR61942.1"/>
    <property type="molecule type" value="Genomic_DNA"/>
</dbReference>
<dbReference type="AlphaFoldDB" id="A0A0E4BWK9"/>
<dbReference type="Proteomes" id="UP000063308">
    <property type="component" value="Chromosome"/>
</dbReference>
<organism evidence="1 2">
    <name type="scientific">Bradyrhizobium diazoefficiens</name>
    <dbReference type="NCBI Taxonomy" id="1355477"/>
    <lineage>
        <taxon>Bacteria</taxon>
        <taxon>Pseudomonadati</taxon>
        <taxon>Pseudomonadota</taxon>
        <taxon>Alphaproteobacteria</taxon>
        <taxon>Hyphomicrobiales</taxon>
        <taxon>Nitrobacteraceae</taxon>
        <taxon>Bradyrhizobium</taxon>
    </lineage>
</organism>
<reference evidence="1 2" key="1">
    <citation type="submission" date="2014-11" db="EMBL/GenBank/DDBJ databases">
        <title>Symbiosis island explosion on the genome of extra-slow-growing strains of soybean bradyrhizobia with massive insertion sequences.</title>
        <authorList>
            <person name="Iida T."/>
            <person name="Minamisawa K."/>
        </authorList>
    </citation>
    <scope>NUCLEOTIDE SEQUENCE [LARGE SCALE GENOMIC DNA]</scope>
    <source>
        <strain evidence="1 2">NK6</strain>
    </source>
</reference>